<dbReference type="HAMAP" id="MF_02040">
    <property type="entry name" value="Mrp_NBP35"/>
    <property type="match status" value="1"/>
</dbReference>
<dbReference type="GO" id="GO:0140663">
    <property type="term" value="F:ATP-dependent FeS chaperone activity"/>
    <property type="evidence" value="ECO:0007669"/>
    <property type="project" value="InterPro"/>
</dbReference>
<evidence type="ECO:0000256" key="5">
    <source>
        <dbReference type="ARBA" id="ARBA00022840"/>
    </source>
</evidence>
<organism evidence="11 12">
    <name type="scientific">Shewanella denitrificans (strain OS217 / ATCC BAA-1090 / DSM 15013)</name>
    <dbReference type="NCBI Taxonomy" id="318161"/>
    <lineage>
        <taxon>Bacteria</taxon>
        <taxon>Pseudomonadati</taxon>
        <taxon>Pseudomonadota</taxon>
        <taxon>Gammaproteobacteria</taxon>
        <taxon>Alteromonadales</taxon>
        <taxon>Shewanellaceae</taxon>
        <taxon>Shewanella</taxon>
    </lineage>
</organism>
<comment type="similarity">
    <text evidence="1">In the N-terminal section; belongs to the MIP18 family.</text>
</comment>
<evidence type="ECO:0000256" key="4">
    <source>
        <dbReference type="ARBA" id="ARBA00022741"/>
    </source>
</evidence>
<dbReference type="InterPro" id="IPR033756">
    <property type="entry name" value="YlxH/NBP35"/>
</dbReference>
<dbReference type="STRING" id="318161.Sden_2055"/>
<feature type="domain" description="MIP18 family-like" evidence="10">
    <location>
        <begin position="19"/>
        <end position="83"/>
    </location>
</feature>
<keyword evidence="3 9" id="KW-0479">Metal-binding</keyword>
<dbReference type="PANTHER" id="PTHR42961">
    <property type="entry name" value="IRON-SULFUR PROTEIN NUBPL"/>
    <property type="match status" value="1"/>
</dbReference>
<dbReference type="GO" id="GO:0016226">
    <property type="term" value="P:iron-sulfur cluster assembly"/>
    <property type="evidence" value="ECO:0007669"/>
    <property type="project" value="InterPro"/>
</dbReference>
<sequence length="376" mass="39495">MSLLSIAHTNYQLSEALLASVLAILSRYRDPYLQQDLVSASCVHSLSLTGNTLAIGLVFPYPCVDSYPELNTKLTEMLTALPEINGIKLECRLDVPANNISGAQANPALKNIKHVIAVASGKGGVGKSTTAINLAIALRLQGAKVGILDADIYGPSIPMMLGLSDFTPSSNDGKMMQPAKAHGLVAQSIGFILKDEQAAMWRGPMAAGALTQLLAETDWPELDYLVVDMPPGTGDIQLTLAQKAQVSGAVIVTTPQDIALADAKKGISLFNKVNIPVLGIVENMSFHLCQACGHKAHPFGSDGGSKIAQRYQVPLLGSLPLDIGIGQSMDSGNPCIALEPDTQVSAIYKDIAAKVGAALALAQRQTSVSISISDDE</sequence>
<dbReference type="InterPro" id="IPR034904">
    <property type="entry name" value="FSCA_dom_sf"/>
</dbReference>
<dbReference type="InterPro" id="IPR044304">
    <property type="entry name" value="NUBPL-like"/>
</dbReference>
<dbReference type="Pfam" id="PF01883">
    <property type="entry name" value="FeS_assembly_P"/>
    <property type="match status" value="1"/>
</dbReference>
<evidence type="ECO:0000259" key="10">
    <source>
        <dbReference type="Pfam" id="PF01883"/>
    </source>
</evidence>
<evidence type="ECO:0000256" key="1">
    <source>
        <dbReference type="ARBA" id="ARBA00007352"/>
    </source>
</evidence>
<dbReference type="InterPro" id="IPR019591">
    <property type="entry name" value="Mrp/NBP35_ATP-bd"/>
</dbReference>
<dbReference type="eggNOG" id="COG0489">
    <property type="taxonomic scope" value="Bacteria"/>
</dbReference>
<feature type="binding site" evidence="9">
    <location>
        <begin position="121"/>
        <end position="128"/>
    </location>
    <ligand>
        <name>ATP</name>
        <dbReference type="ChEBI" id="CHEBI:30616"/>
    </ligand>
</feature>
<accession>Q12MI9</accession>
<comment type="subunit">
    <text evidence="9">Homodimer.</text>
</comment>
<dbReference type="FunFam" id="3.40.50.300:FF:000418">
    <property type="entry name" value="Iron-sulfur cluster carrier protein"/>
    <property type="match status" value="1"/>
</dbReference>
<evidence type="ECO:0000256" key="7">
    <source>
        <dbReference type="ARBA" id="ARBA00023014"/>
    </source>
</evidence>
<keyword evidence="9" id="KW-0378">Hydrolase</keyword>
<evidence type="ECO:0000313" key="11">
    <source>
        <dbReference type="EMBL" id="ABE55337.1"/>
    </source>
</evidence>
<dbReference type="NCBIfam" id="NF008669">
    <property type="entry name" value="PRK11670.1"/>
    <property type="match status" value="1"/>
</dbReference>
<evidence type="ECO:0000313" key="12">
    <source>
        <dbReference type="Proteomes" id="UP000001982"/>
    </source>
</evidence>
<dbReference type="Pfam" id="PF10609">
    <property type="entry name" value="ParA"/>
    <property type="match status" value="1"/>
</dbReference>
<name>Q12MI9_SHEDO</name>
<dbReference type="GO" id="GO:0005829">
    <property type="term" value="C:cytosol"/>
    <property type="evidence" value="ECO:0007669"/>
    <property type="project" value="TreeGrafter"/>
</dbReference>
<dbReference type="SUPFAM" id="SSF52540">
    <property type="entry name" value="P-loop containing nucleoside triphosphate hydrolases"/>
    <property type="match status" value="1"/>
</dbReference>
<dbReference type="InterPro" id="IPR027417">
    <property type="entry name" value="P-loop_NTPase"/>
</dbReference>
<dbReference type="CDD" id="cd02037">
    <property type="entry name" value="Mrp_NBP35"/>
    <property type="match status" value="1"/>
</dbReference>
<keyword evidence="5 9" id="KW-0067">ATP-binding</keyword>
<reference evidence="11 12" key="1">
    <citation type="submission" date="2006-03" db="EMBL/GenBank/DDBJ databases">
        <title>Complete sequence of Shewanella denitrificans OS217.</title>
        <authorList>
            <consortium name="US DOE Joint Genome Institute"/>
            <person name="Copeland A."/>
            <person name="Lucas S."/>
            <person name="Lapidus A."/>
            <person name="Barry K."/>
            <person name="Detter J.C."/>
            <person name="Glavina del Rio T."/>
            <person name="Hammon N."/>
            <person name="Israni S."/>
            <person name="Dalin E."/>
            <person name="Tice H."/>
            <person name="Pitluck S."/>
            <person name="Brettin T."/>
            <person name="Bruce D."/>
            <person name="Han C."/>
            <person name="Tapia R."/>
            <person name="Gilna P."/>
            <person name="Kiss H."/>
            <person name="Schmutz J."/>
            <person name="Larimer F."/>
            <person name="Land M."/>
            <person name="Hauser L."/>
            <person name="Kyrpides N."/>
            <person name="Lykidis A."/>
            <person name="Richardson P."/>
        </authorList>
    </citation>
    <scope>NUCLEOTIDE SEQUENCE [LARGE SCALE GENOMIC DNA]</scope>
    <source>
        <strain evidence="12">OS217 / ATCC BAA-1090 / DSM 15013</strain>
    </source>
</reference>
<evidence type="ECO:0000256" key="3">
    <source>
        <dbReference type="ARBA" id="ARBA00022723"/>
    </source>
</evidence>
<evidence type="ECO:0000256" key="2">
    <source>
        <dbReference type="ARBA" id="ARBA00008205"/>
    </source>
</evidence>
<comment type="function">
    <text evidence="9">Binds and transfers iron-sulfur (Fe-S) clusters to target apoproteins. Can hydrolyze ATP.</text>
</comment>
<keyword evidence="6 9" id="KW-0408">Iron</keyword>
<evidence type="ECO:0000256" key="6">
    <source>
        <dbReference type="ARBA" id="ARBA00023004"/>
    </source>
</evidence>
<dbReference type="Gene3D" id="3.40.50.300">
    <property type="entry name" value="P-loop containing nucleotide triphosphate hydrolases"/>
    <property type="match status" value="1"/>
</dbReference>
<dbReference type="PANTHER" id="PTHR42961:SF2">
    <property type="entry name" value="IRON-SULFUR PROTEIN NUBPL"/>
    <property type="match status" value="1"/>
</dbReference>
<dbReference type="InterPro" id="IPR000808">
    <property type="entry name" value="Mrp-like_CS"/>
</dbReference>
<dbReference type="AlphaFoldDB" id="Q12MI9"/>
<comment type="similarity">
    <text evidence="2">In the C-terminal section; belongs to the Mrp/NBP35 ATP-binding proteins family.</text>
</comment>
<protein>
    <recommendedName>
        <fullName evidence="9">Iron-sulfur cluster carrier protein</fullName>
    </recommendedName>
</protein>
<dbReference type="HOGENOM" id="CLU_024839_0_0_6"/>
<dbReference type="EMBL" id="CP000302">
    <property type="protein sequence ID" value="ABE55337.1"/>
    <property type="molecule type" value="Genomic_DNA"/>
</dbReference>
<gene>
    <name evidence="11" type="ordered locus">Sden_2055</name>
</gene>
<proteinExistence type="inferred from homology"/>
<evidence type="ECO:0000256" key="8">
    <source>
        <dbReference type="ARBA" id="ARBA00024036"/>
    </source>
</evidence>
<evidence type="ECO:0000256" key="9">
    <source>
        <dbReference type="HAMAP-Rule" id="MF_02040"/>
    </source>
</evidence>
<keyword evidence="7 9" id="KW-0411">Iron-sulfur</keyword>
<dbReference type="GO" id="GO:0005524">
    <property type="term" value="F:ATP binding"/>
    <property type="evidence" value="ECO:0007669"/>
    <property type="project" value="UniProtKB-UniRule"/>
</dbReference>
<dbReference type="SUPFAM" id="SSF117916">
    <property type="entry name" value="Fe-S cluster assembly (FSCA) domain-like"/>
    <property type="match status" value="1"/>
</dbReference>
<dbReference type="InterPro" id="IPR002744">
    <property type="entry name" value="MIP18-like"/>
</dbReference>
<keyword evidence="12" id="KW-1185">Reference proteome</keyword>
<comment type="similarity">
    <text evidence="8 9">Belongs to the Mrp/NBP35 ATP-binding proteins family.</text>
</comment>
<keyword evidence="4 9" id="KW-0547">Nucleotide-binding</keyword>
<dbReference type="GO" id="GO:0046872">
    <property type="term" value="F:metal ion binding"/>
    <property type="evidence" value="ECO:0007669"/>
    <property type="project" value="UniProtKB-KW"/>
</dbReference>
<dbReference type="KEGG" id="sdn:Sden_2055"/>
<dbReference type="PROSITE" id="PS01215">
    <property type="entry name" value="MRP"/>
    <property type="match status" value="1"/>
</dbReference>
<dbReference type="GO" id="GO:0016887">
    <property type="term" value="F:ATP hydrolysis activity"/>
    <property type="evidence" value="ECO:0007669"/>
    <property type="project" value="UniProtKB-UniRule"/>
</dbReference>
<dbReference type="Proteomes" id="UP000001982">
    <property type="component" value="Chromosome"/>
</dbReference>
<dbReference type="GO" id="GO:0051539">
    <property type="term" value="F:4 iron, 4 sulfur cluster binding"/>
    <property type="evidence" value="ECO:0007669"/>
    <property type="project" value="TreeGrafter"/>
</dbReference>